<organism evidence="2 3">
    <name type="scientific">Segatella copri</name>
    <dbReference type="NCBI Taxonomy" id="165179"/>
    <lineage>
        <taxon>Bacteria</taxon>
        <taxon>Pseudomonadati</taxon>
        <taxon>Bacteroidota</taxon>
        <taxon>Bacteroidia</taxon>
        <taxon>Bacteroidales</taxon>
        <taxon>Prevotellaceae</taxon>
        <taxon>Segatella</taxon>
    </lineage>
</organism>
<evidence type="ECO:0000313" key="3">
    <source>
        <dbReference type="Proteomes" id="UP001209344"/>
    </source>
</evidence>
<sequence length="212" mass="24802">MIRLATISDLKDIAKIHSICFPDSFLTQVSTIKIIGCDLITLFYETFIKHNSELFLVAEDSQGGVVGFCMGYYMDQEDLIASFLKRYRLLIIFQTLVLLLSGNKYIWIKILARFKHRPVESDWKIVNNKYESYNNSDRGDLLSVCVLPEFRGKKYAQELMESYLKALKINGRKICLLSVKQNNERAIRYYERNGFELYRTRGKEGYTFIKLL</sequence>
<dbReference type="InterPro" id="IPR050276">
    <property type="entry name" value="MshD_Acetyltransferase"/>
</dbReference>
<dbReference type="CDD" id="cd04301">
    <property type="entry name" value="NAT_SF"/>
    <property type="match status" value="1"/>
</dbReference>
<dbReference type="GO" id="GO:0016747">
    <property type="term" value="F:acyltransferase activity, transferring groups other than amino-acyl groups"/>
    <property type="evidence" value="ECO:0007669"/>
    <property type="project" value="InterPro"/>
</dbReference>
<dbReference type="InterPro" id="IPR000182">
    <property type="entry name" value="GNAT_dom"/>
</dbReference>
<evidence type="ECO:0000259" key="1">
    <source>
        <dbReference type="PROSITE" id="PS51186"/>
    </source>
</evidence>
<dbReference type="PROSITE" id="PS51186">
    <property type="entry name" value="GNAT"/>
    <property type="match status" value="1"/>
</dbReference>
<dbReference type="PANTHER" id="PTHR43617">
    <property type="entry name" value="L-AMINO ACID N-ACETYLTRANSFERASE"/>
    <property type="match status" value="1"/>
</dbReference>
<dbReference type="Pfam" id="PF00583">
    <property type="entry name" value="Acetyltransf_1"/>
    <property type="match status" value="1"/>
</dbReference>
<dbReference type="SUPFAM" id="SSF55729">
    <property type="entry name" value="Acyl-CoA N-acyltransferases (Nat)"/>
    <property type="match status" value="1"/>
</dbReference>
<dbReference type="Gene3D" id="3.40.630.30">
    <property type="match status" value="1"/>
</dbReference>
<dbReference type="RefSeq" id="WP_264965872.1">
    <property type="nucleotide sequence ID" value="NZ_JAPDVK010000002.1"/>
</dbReference>
<dbReference type="AlphaFoldDB" id="A0AAP3BBE0"/>
<dbReference type="Proteomes" id="UP001209344">
    <property type="component" value="Unassembled WGS sequence"/>
</dbReference>
<dbReference type="InterPro" id="IPR016181">
    <property type="entry name" value="Acyl_CoA_acyltransferase"/>
</dbReference>
<gene>
    <name evidence="2" type="ORF">ONT16_06940</name>
</gene>
<proteinExistence type="predicted"/>
<protein>
    <submittedName>
        <fullName evidence="2">GNAT family N-acetyltransferase</fullName>
    </submittedName>
</protein>
<name>A0AAP3BBE0_9BACT</name>
<evidence type="ECO:0000313" key="2">
    <source>
        <dbReference type="EMBL" id="MCW4127991.1"/>
    </source>
</evidence>
<feature type="domain" description="N-acetyltransferase" evidence="1">
    <location>
        <begin position="1"/>
        <end position="212"/>
    </location>
</feature>
<accession>A0AAP3BBE0</accession>
<comment type="caution">
    <text evidence="2">The sequence shown here is derived from an EMBL/GenBank/DDBJ whole genome shotgun (WGS) entry which is preliminary data.</text>
</comment>
<reference evidence="2" key="1">
    <citation type="submission" date="2022-11" db="EMBL/GenBank/DDBJ databases">
        <title>Genomic repertoires linked with pathogenic potency of arthritogenic Prevotella copri isolated from the gut of rheumatoid arthritis patients.</title>
        <authorList>
            <person name="Nii T."/>
            <person name="Maeda Y."/>
            <person name="Motooka D."/>
            <person name="Naito M."/>
            <person name="Matsumoto Y."/>
            <person name="Ogawa T."/>
            <person name="Oguro-Igashira E."/>
            <person name="Kishikawa T."/>
            <person name="Yamashita M."/>
            <person name="Koizumi S."/>
            <person name="Kurakawa T."/>
            <person name="Okumura R."/>
            <person name="Kayama H."/>
            <person name="Murakami M."/>
            <person name="Sakaguchi T."/>
            <person name="Das B."/>
            <person name="Nakamura S."/>
            <person name="Okada Y."/>
            <person name="Kumanogoh A."/>
            <person name="Takeda K."/>
        </authorList>
    </citation>
    <scope>NUCLEOTIDE SEQUENCE</scope>
    <source>
        <strain evidence="2">F3-75</strain>
    </source>
</reference>
<dbReference type="EMBL" id="JAPDVK010000002">
    <property type="protein sequence ID" value="MCW4127991.1"/>
    <property type="molecule type" value="Genomic_DNA"/>
</dbReference>